<dbReference type="Gene3D" id="6.10.340.10">
    <property type="match status" value="1"/>
</dbReference>
<dbReference type="PROSITE" id="PS50885">
    <property type="entry name" value="HAMP"/>
    <property type="match status" value="1"/>
</dbReference>
<dbReference type="Pfam" id="PF00512">
    <property type="entry name" value="HisKA"/>
    <property type="match status" value="1"/>
</dbReference>
<gene>
    <name evidence="9" type="ORF">LIZ65_00190</name>
</gene>
<keyword evidence="4" id="KW-0808">Transferase</keyword>
<dbReference type="EMBL" id="JAJCIS010000001">
    <property type="protein sequence ID" value="MCB7385695.1"/>
    <property type="molecule type" value="Genomic_DNA"/>
</dbReference>
<keyword evidence="6" id="KW-0902">Two-component regulatory system</keyword>
<keyword evidence="7" id="KW-0812">Transmembrane</keyword>
<dbReference type="CDD" id="cd06225">
    <property type="entry name" value="HAMP"/>
    <property type="match status" value="1"/>
</dbReference>
<dbReference type="EC" id="2.7.13.3" evidence="2"/>
<comment type="catalytic activity">
    <reaction evidence="1">
        <text>ATP + protein L-histidine = ADP + protein N-phospho-L-histidine.</text>
        <dbReference type="EC" id="2.7.13.3"/>
    </reaction>
</comment>
<dbReference type="PANTHER" id="PTHR45436">
    <property type="entry name" value="SENSOR HISTIDINE KINASE YKOH"/>
    <property type="match status" value="1"/>
</dbReference>
<dbReference type="SUPFAM" id="SSF158472">
    <property type="entry name" value="HAMP domain-like"/>
    <property type="match status" value="1"/>
</dbReference>
<dbReference type="InterPro" id="IPR003661">
    <property type="entry name" value="HisK_dim/P_dom"/>
</dbReference>
<evidence type="ECO:0000256" key="3">
    <source>
        <dbReference type="ARBA" id="ARBA00022553"/>
    </source>
</evidence>
<keyword evidence="7" id="KW-0472">Membrane</keyword>
<sequence>MKKKTLQFQVTGIVGSILIIACIILTANSLFSADSYYGDYAAMMEAGLLEYDSVLPENTLPDESEPDTTYQEVYHKFSVHSIWIMVVTILIALGVTYWAVGRLVRPLKELTQTLRSTDDRNLDKRVNLSEAQEEVRILADAYNGMLQRLEEAFLVQKSFAANAAHELKTPLAVIKSSLQVLEMNPDPEKADYREFMDDTGRSLERIIKTVEGLLALANMTSAQSDQCVDLYPLLEQAAEELSLHADIGQIRLNLYKETEAYAWGNPNLLYRALRQLTKGYMIKNKIMDCQPMKAPPK</sequence>
<feature type="transmembrane region" description="Helical" evidence="7">
    <location>
        <begin position="12"/>
        <end position="31"/>
    </location>
</feature>
<proteinExistence type="predicted"/>
<dbReference type="RefSeq" id="WP_066731584.1">
    <property type="nucleotide sequence ID" value="NZ_JAJCIQ010000001.1"/>
</dbReference>
<dbReference type="GO" id="GO:0016301">
    <property type="term" value="F:kinase activity"/>
    <property type="evidence" value="ECO:0007669"/>
    <property type="project" value="UniProtKB-KW"/>
</dbReference>
<dbReference type="PANTHER" id="PTHR45436:SF5">
    <property type="entry name" value="SENSOR HISTIDINE KINASE TRCS"/>
    <property type="match status" value="1"/>
</dbReference>
<evidence type="ECO:0000313" key="9">
    <source>
        <dbReference type="EMBL" id="MCB7385695.1"/>
    </source>
</evidence>
<evidence type="ECO:0000256" key="1">
    <source>
        <dbReference type="ARBA" id="ARBA00000085"/>
    </source>
</evidence>
<organism evidence="9 10">
    <name type="scientific">Bariatricus massiliensis</name>
    <dbReference type="NCBI Taxonomy" id="1745713"/>
    <lineage>
        <taxon>Bacteria</taxon>
        <taxon>Bacillati</taxon>
        <taxon>Bacillota</taxon>
        <taxon>Clostridia</taxon>
        <taxon>Lachnospirales</taxon>
        <taxon>Lachnospiraceae</taxon>
        <taxon>Bariatricus</taxon>
    </lineage>
</organism>
<evidence type="ECO:0000256" key="4">
    <source>
        <dbReference type="ARBA" id="ARBA00022679"/>
    </source>
</evidence>
<dbReference type="Gene3D" id="1.10.287.130">
    <property type="match status" value="1"/>
</dbReference>
<evidence type="ECO:0000256" key="6">
    <source>
        <dbReference type="ARBA" id="ARBA00023012"/>
    </source>
</evidence>
<accession>A0ABS8DBA7</accession>
<evidence type="ECO:0000256" key="5">
    <source>
        <dbReference type="ARBA" id="ARBA00022777"/>
    </source>
</evidence>
<dbReference type="CDD" id="cd00082">
    <property type="entry name" value="HisKA"/>
    <property type="match status" value="1"/>
</dbReference>
<protein>
    <recommendedName>
        <fullName evidence="2">histidine kinase</fullName>
        <ecNumber evidence="2">2.7.13.3</ecNumber>
    </recommendedName>
</protein>
<feature type="transmembrane region" description="Helical" evidence="7">
    <location>
        <begin position="82"/>
        <end position="100"/>
    </location>
</feature>
<feature type="domain" description="HAMP" evidence="8">
    <location>
        <begin position="101"/>
        <end position="154"/>
    </location>
</feature>
<evidence type="ECO:0000256" key="2">
    <source>
        <dbReference type="ARBA" id="ARBA00012438"/>
    </source>
</evidence>
<dbReference type="SMART" id="SM00388">
    <property type="entry name" value="HisKA"/>
    <property type="match status" value="1"/>
</dbReference>
<dbReference type="Proteomes" id="UP001299546">
    <property type="component" value="Unassembled WGS sequence"/>
</dbReference>
<evidence type="ECO:0000259" key="8">
    <source>
        <dbReference type="PROSITE" id="PS50885"/>
    </source>
</evidence>
<dbReference type="InterPro" id="IPR050428">
    <property type="entry name" value="TCS_sensor_his_kinase"/>
</dbReference>
<evidence type="ECO:0000256" key="7">
    <source>
        <dbReference type="SAM" id="Phobius"/>
    </source>
</evidence>
<name>A0ABS8DBA7_9FIRM</name>
<keyword evidence="5 9" id="KW-0418">Kinase</keyword>
<dbReference type="SMART" id="SM00304">
    <property type="entry name" value="HAMP"/>
    <property type="match status" value="1"/>
</dbReference>
<dbReference type="InterPro" id="IPR036097">
    <property type="entry name" value="HisK_dim/P_sf"/>
</dbReference>
<dbReference type="PROSITE" id="PS51257">
    <property type="entry name" value="PROKAR_LIPOPROTEIN"/>
    <property type="match status" value="1"/>
</dbReference>
<keyword evidence="7" id="KW-1133">Transmembrane helix</keyword>
<dbReference type="Pfam" id="PF00672">
    <property type="entry name" value="HAMP"/>
    <property type="match status" value="1"/>
</dbReference>
<dbReference type="SUPFAM" id="SSF47384">
    <property type="entry name" value="Homodimeric domain of signal transducing histidine kinase"/>
    <property type="match status" value="1"/>
</dbReference>
<evidence type="ECO:0000313" key="10">
    <source>
        <dbReference type="Proteomes" id="UP001299546"/>
    </source>
</evidence>
<reference evidence="9 10" key="1">
    <citation type="submission" date="2021-10" db="EMBL/GenBank/DDBJ databases">
        <title>Collection of gut derived symbiotic bacterial strains cultured from healthy donors.</title>
        <authorList>
            <person name="Lin H."/>
            <person name="Littmann E."/>
            <person name="Kohout C."/>
            <person name="Pamer E.G."/>
        </authorList>
    </citation>
    <scope>NUCLEOTIDE SEQUENCE [LARGE SCALE GENOMIC DNA]</scope>
    <source>
        <strain evidence="9 10">DFI.1.165</strain>
    </source>
</reference>
<keyword evidence="10" id="KW-1185">Reference proteome</keyword>
<keyword evidence="3" id="KW-0597">Phosphoprotein</keyword>
<dbReference type="InterPro" id="IPR003660">
    <property type="entry name" value="HAMP_dom"/>
</dbReference>
<comment type="caution">
    <text evidence="9">The sequence shown here is derived from an EMBL/GenBank/DDBJ whole genome shotgun (WGS) entry which is preliminary data.</text>
</comment>